<feature type="signal peptide" evidence="2">
    <location>
        <begin position="1"/>
        <end position="18"/>
    </location>
</feature>
<organism evidence="3 4">
    <name type="scientific">Serendipita indica (strain DSM 11827)</name>
    <name type="common">Root endophyte fungus</name>
    <name type="synonym">Piriformospora indica</name>
    <dbReference type="NCBI Taxonomy" id="1109443"/>
    <lineage>
        <taxon>Eukaryota</taxon>
        <taxon>Fungi</taxon>
        <taxon>Dikarya</taxon>
        <taxon>Basidiomycota</taxon>
        <taxon>Agaricomycotina</taxon>
        <taxon>Agaricomycetes</taxon>
        <taxon>Sebacinales</taxon>
        <taxon>Serendipitaceae</taxon>
        <taxon>Serendipita</taxon>
    </lineage>
</organism>
<evidence type="ECO:0000256" key="2">
    <source>
        <dbReference type="SAM" id="SignalP"/>
    </source>
</evidence>
<accession>G4TN46</accession>
<comment type="caution">
    <text evidence="3">The sequence shown here is derived from an EMBL/GenBank/DDBJ whole genome shotgun (WGS) entry which is preliminary data.</text>
</comment>
<keyword evidence="2" id="KW-0732">Signal</keyword>
<dbReference type="OrthoDB" id="2564904at2759"/>
<keyword evidence="4" id="KW-1185">Reference proteome</keyword>
<dbReference type="AlphaFoldDB" id="G4TN46"/>
<proteinExistence type="predicted"/>
<gene>
    <name evidence="3" type="ORF">PIIN_06675</name>
</gene>
<evidence type="ECO:0000313" key="4">
    <source>
        <dbReference type="Proteomes" id="UP000007148"/>
    </source>
</evidence>
<evidence type="ECO:0000313" key="3">
    <source>
        <dbReference type="EMBL" id="CCA72737.1"/>
    </source>
</evidence>
<evidence type="ECO:0000256" key="1">
    <source>
        <dbReference type="SAM" id="MobiDB-lite"/>
    </source>
</evidence>
<evidence type="ECO:0008006" key="5">
    <source>
        <dbReference type="Google" id="ProtNLM"/>
    </source>
</evidence>
<sequence length="351" mass="36475">MSLRIATTALAFILGANAQYTATYDPNNLPQKTENGQVGTNQCGEANSQTSLCQNVYVNGPDDFCLWGPQQTASIGNVEGEVVAYCTKPGRGTRLFPDGTILSAHFLETPDYIQITGTGVFTNIGVIPDGGGELDPHGAEGTGNPIGGLVFSNVWTGGSGAGQQIHEWTNFMSESEYCIRVCKEGPMAPTYCGHVYDINGCQWNIPGRYDDGFERCQADNTLPMGLYPQPDGSTSTYSPRASPVPTPHPAAASSNCQTFESTALFNGLPAAPASASSSTTTSSSSSSSRSSTTPRTTAQSTSRVSGSSSSHERPQTSSPAPTGSPNSAPVGKGPGFGAAGLGFMAVIALWM</sequence>
<feature type="region of interest" description="Disordered" evidence="1">
    <location>
        <begin position="270"/>
        <end position="332"/>
    </location>
</feature>
<dbReference type="OMA" id="MSESEYC"/>
<feature type="compositionally biased region" description="Low complexity" evidence="1">
    <location>
        <begin position="270"/>
        <end position="309"/>
    </location>
</feature>
<dbReference type="EMBL" id="CAFZ01000180">
    <property type="protein sequence ID" value="CCA72737.1"/>
    <property type="molecule type" value="Genomic_DNA"/>
</dbReference>
<feature type="region of interest" description="Disordered" evidence="1">
    <location>
        <begin position="222"/>
        <end position="254"/>
    </location>
</feature>
<name>G4TN46_SERID</name>
<dbReference type="STRING" id="1109443.G4TN46"/>
<reference evidence="3 4" key="1">
    <citation type="journal article" date="2011" name="PLoS Pathog.">
        <title>Endophytic Life Strategies Decoded by Genome and Transcriptome Analyses of the Mutualistic Root Symbiont Piriformospora indica.</title>
        <authorList>
            <person name="Zuccaro A."/>
            <person name="Lahrmann U."/>
            <person name="Guldener U."/>
            <person name="Langen G."/>
            <person name="Pfiffi S."/>
            <person name="Biedenkopf D."/>
            <person name="Wong P."/>
            <person name="Samans B."/>
            <person name="Grimm C."/>
            <person name="Basiewicz M."/>
            <person name="Murat C."/>
            <person name="Martin F."/>
            <person name="Kogel K.H."/>
        </authorList>
    </citation>
    <scope>NUCLEOTIDE SEQUENCE [LARGE SCALE GENOMIC DNA]</scope>
    <source>
        <strain evidence="3 4">DSM 11827</strain>
    </source>
</reference>
<dbReference type="eggNOG" id="ENOG502RYV0">
    <property type="taxonomic scope" value="Eukaryota"/>
</dbReference>
<dbReference type="HOGENOM" id="CLU_036093_1_1_1"/>
<dbReference type="Proteomes" id="UP000007148">
    <property type="component" value="Unassembled WGS sequence"/>
</dbReference>
<feature type="compositionally biased region" description="Polar residues" evidence="1">
    <location>
        <begin position="315"/>
        <end position="327"/>
    </location>
</feature>
<dbReference type="InParanoid" id="G4TN46"/>
<protein>
    <recommendedName>
        <fullName evidence="5">Macrofage activating glycoprotein</fullName>
    </recommendedName>
</protein>
<feature type="chain" id="PRO_5003469260" description="Macrofage activating glycoprotein" evidence="2">
    <location>
        <begin position="19"/>
        <end position="351"/>
    </location>
</feature>